<dbReference type="InterPro" id="IPR029039">
    <property type="entry name" value="Flavoprotein-like_sf"/>
</dbReference>
<dbReference type="GO" id="GO:0003955">
    <property type="term" value="F:NAD(P)H dehydrogenase (quinone) activity"/>
    <property type="evidence" value="ECO:0007669"/>
    <property type="project" value="TreeGrafter"/>
</dbReference>
<dbReference type="KEGG" id="aio:EXH44_06005"/>
<dbReference type="Pfam" id="PF02525">
    <property type="entry name" value="Flavodoxin_2"/>
    <property type="match status" value="1"/>
</dbReference>
<gene>
    <name evidence="3" type="ORF">EXH44_06005</name>
</gene>
<dbReference type="AlphaFoldDB" id="A0A4V1AY18"/>
<evidence type="ECO:0000256" key="1">
    <source>
        <dbReference type="ARBA" id="ARBA00023002"/>
    </source>
</evidence>
<sequence length="186" mass="20748">MKQVLIISGHPNLAQSTANSLIIQEIQKQLPNVEVRFLDKLYPDYQIDVSAEQDALSRADVIVWQFPFYWYSTPALLKKWIDDVHTHGFAYGSTGDKLHGKPLIISFTTGGSAQDYSPEGHEGMELPALFPQFSQTAHLCSMAFQPPVYSQSMHYIAGISCADELAKVEANAIDHAQRLIQLIQSV</sequence>
<evidence type="ECO:0000313" key="3">
    <source>
        <dbReference type="EMBL" id="QBQ63820.1"/>
    </source>
</evidence>
<dbReference type="InterPro" id="IPR046980">
    <property type="entry name" value="KefG/KefF"/>
</dbReference>
<keyword evidence="4" id="KW-1185">Reference proteome</keyword>
<dbReference type="PANTHER" id="PTHR47307">
    <property type="entry name" value="GLUTATHIONE-REGULATED POTASSIUM-EFFLUX SYSTEM ANCILLARY PROTEIN KEFG"/>
    <property type="match status" value="1"/>
</dbReference>
<dbReference type="InterPro" id="IPR003680">
    <property type="entry name" value="Flavodoxin_fold"/>
</dbReference>
<proteinExistence type="predicted"/>
<dbReference type="GO" id="GO:0010181">
    <property type="term" value="F:FMN binding"/>
    <property type="evidence" value="ECO:0007669"/>
    <property type="project" value="TreeGrafter"/>
</dbReference>
<protein>
    <submittedName>
        <fullName evidence="3">Flavodoxin family protein</fullName>
    </submittedName>
</protein>
<keyword evidence="1" id="KW-0560">Oxidoreductase</keyword>
<accession>A0A4V1AY18</accession>
<dbReference type="Proteomes" id="UP000294444">
    <property type="component" value="Chromosome"/>
</dbReference>
<dbReference type="EMBL" id="CP038145">
    <property type="protein sequence ID" value="QBQ63820.1"/>
    <property type="molecule type" value="Genomic_DNA"/>
</dbReference>
<dbReference type="GO" id="GO:0009055">
    <property type="term" value="F:electron transfer activity"/>
    <property type="evidence" value="ECO:0007669"/>
    <property type="project" value="TreeGrafter"/>
</dbReference>
<evidence type="ECO:0000259" key="2">
    <source>
        <dbReference type="Pfam" id="PF02525"/>
    </source>
</evidence>
<evidence type="ECO:0000313" key="4">
    <source>
        <dbReference type="Proteomes" id="UP000294444"/>
    </source>
</evidence>
<feature type="domain" description="Flavodoxin-like fold" evidence="2">
    <location>
        <begin position="2"/>
        <end position="158"/>
    </location>
</feature>
<dbReference type="SUPFAM" id="SSF52218">
    <property type="entry name" value="Flavoproteins"/>
    <property type="match status" value="1"/>
</dbReference>
<name>A0A4V1AY18_9PAST</name>
<dbReference type="PANTHER" id="PTHR47307:SF1">
    <property type="entry name" value="GLUTATHIONE-REGULATED POTASSIUM-EFFLUX SYSTEM ANCILLARY PROTEIN KEFG"/>
    <property type="match status" value="1"/>
</dbReference>
<dbReference type="Gene3D" id="3.40.50.360">
    <property type="match status" value="1"/>
</dbReference>
<organism evidence="3 4">
    <name type="scientific">Actinobacillus indolicus</name>
    <dbReference type="NCBI Taxonomy" id="51049"/>
    <lineage>
        <taxon>Bacteria</taxon>
        <taxon>Pseudomonadati</taxon>
        <taxon>Pseudomonadota</taxon>
        <taxon>Gammaproteobacteria</taxon>
        <taxon>Pasteurellales</taxon>
        <taxon>Pasteurellaceae</taxon>
        <taxon>Actinobacillus</taxon>
    </lineage>
</organism>
<reference evidence="3 4" key="1">
    <citation type="submission" date="2019-03" db="EMBL/GenBank/DDBJ databases">
        <authorList>
            <person name="Che Y."/>
            <person name="Zhou L."/>
        </authorList>
    </citation>
    <scope>NUCLEOTIDE SEQUENCE [LARGE SCALE GENOMIC DNA]</scope>
    <source>
        <strain evidence="3 4">AIFJ1607</strain>
    </source>
</reference>
<dbReference type="RefSeq" id="WP_162856672.1">
    <property type="nucleotide sequence ID" value="NZ_CP038145.1"/>
</dbReference>